<dbReference type="Proteomes" id="UP000777265">
    <property type="component" value="Unassembled WGS sequence"/>
</dbReference>
<dbReference type="HAMAP" id="MF_00161">
    <property type="entry name" value="LspA"/>
    <property type="match status" value="1"/>
</dbReference>
<keyword evidence="8 9" id="KW-0472">Membrane</keyword>
<dbReference type="GO" id="GO:0004190">
    <property type="term" value="F:aspartic-type endopeptidase activity"/>
    <property type="evidence" value="ECO:0007669"/>
    <property type="project" value="UniProtKB-UniRule"/>
</dbReference>
<comment type="caution">
    <text evidence="9">Lacks conserved residue(s) required for the propagation of feature annotation.</text>
</comment>
<sequence length="171" mass="19087">MQKMRRYLVLLIVPAIFLLDRWTKVLIIDNLAYLQSVDFTSYFSLVHARNYGGAFGFLAQHGLAKYIFTLLPLAIIGVLVYVILAYPMPAMKTIALTCILSGAIGNVYDRLVHGYVTDFLDFYYMSHHWPAFNVADISVSVGIGLWLLSEALGTFRARKGRSDGSKVTGQG</sequence>
<proteinExistence type="inferred from homology"/>
<dbReference type="EMBL" id="JAAYEE010000182">
    <property type="protein sequence ID" value="NLW35913.1"/>
    <property type="molecule type" value="Genomic_DNA"/>
</dbReference>
<reference evidence="12" key="1">
    <citation type="journal article" date="2020" name="Biotechnol. Biofuels">
        <title>New insights from the biogas microbiome by comprehensive genome-resolved metagenomics of nearly 1600 species originating from multiple anaerobic digesters.</title>
        <authorList>
            <person name="Campanaro S."/>
            <person name="Treu L."/>
            <person name="Rodriguez-R L.M."/>
            <person name="Kovalovszki A."/>
            <person name="Ziels R.M."/>
            <person name="Maus I."/>
            <person name="Zhu X."/>
            <person name="Kougias P.G."/>
            <person name="Basile A."/>
            <person name="Luo G."/>
            <person name="Schluter A."/>
            <person name="Konstantinidis K.T."/>
            <person name="Angelidaki I."/>
        </authorList>
    </citation>
    <scope>NUCLEOTIDE SEQUENCE</scope>
    <source>
        <strain evidence="12">AS06rmzACSIP_7</strain>
    </source>
</reference>
<feature type="transmembrane region" description="Helical" evidence="9">
    <location>
        <begin position="66"/>
        <end position="86"/>
    </location>
</feature>
<evidence type="ECO:0000256" key="8">
    <source>
        <dbReference type="ARBA" id="ARBA00023136"/>
    </source>
</evidence>
<feature type="transmembrane region" description="Helical" evidence="9">
    <location>
        <begin position="93"/>
        <end position="111"/>
    </location>
</feature>
<comment type="caution">
    <text evidence="12">The sequence shown here is derived from an EMBL/GenBank/DDBJ whole genome shotgun (WGS) entry which is preliminary data.</text>
</comment>
<comment type="catalytic activity">
    <reaction evidence="9 10">
        <text>Release of signal peptides from bacterial membrane prolipoproteins. Hydrolyzes -Xaa-Yaa-Zaa-|-(S,diacylglyceryl)Cys-, in which Xaa is hydrophobic (preferably Leu), and Yaa (Ala or Ser) and Zaa (Gly or Ala) have small, neutral side chains.</text>
        <dbReference type="EC" id="3.4.23.36"/>
    </reaction>
</comment>
<evidence type="ECO:0000256" key="11">
    <source>
        <dbReference type="RuleBase" id="RU004181"/>
    </source>
</evidence>
<keyword evidence="3 9" id="KW-0645">Protease</keyword>
<comment type="pathway">
    <text evidence="9">Protein modification; lipoprotein biosynthesis (signal peptide cleavage).</text>
</comment>
<dbReference type="PRINTS" id="PR00781">
    <property type="entry name" value="LIPOSIGPTASE"/>
</dbReference>
<evidence type="ECO:0000256" key="4">
    <source>
        <dbReference type="ARBA" id="ARBA00022692"/>
    </source>
</evidence>
<dbReference type="AlphaFoldDB" id="A0A971S187"/>
<comment type="function">
    <text evidence="9 10">This protein specifically catalyzes the removal of signal peptides from prolipoproteins.</text>
</comment>
<comment type="similarity">
    <text evidence="1 9 11">Belongs to the peptidase A8 family.</text>
</comment>
<keyword evidence="4 9" id="KW-0812">Transmembrane</keyword>
<dbReference type="PANTHER" id="PTHR33695">
    <property type="entry name" value="LIPOPROTEIN SIGNAL PEPTIDASE"/>
    <property type="match status" value="1"/>
</dbReference>
<keyword evidence="2 9" id="KW-1003">Cell membrane</keyword>
<keyword evidence="7 9" id="KW-1133">Transmembrane helix</keyword>
<keyword evidence="5 9" id="KW-0064">Aspartyl protease</keyword>
<reference evidence="12" key="2">
    <citation type="submission" date="2020-01" db="EMBL/GenBank/DDBJ databases">
        <authorList>
            <person name="Campanaro S."/>
        </authorList>
    </citation>
    <scope>NUCLEOTIDE SEQUENCE</scope>
    <source>
        <strain evidence="12">AS06rmzACSIP_7</strain>
    </source>
</reference>
<evidence type="ECO:0000313" key="12">
    <source>
        <dbReference type="EMBL" id="NLW35913.1"/>
    </source>
</evidence>
<dbReference type="PROSITE" id="PS00855">
    <property type="entry name" value="SPASE_II"/>
    <property type="match status" value="1"/>
</dbReference>
<evidence type="ECO:0000313" key="13">
    <source>
        <dbReference type="Proteomes" id="UP000777265"/>
    </source>
</evidence>
<feature type="transmembrane region" description="Helical" evidence="9">
    <location>
        <begin position="131"/>
        <end position="149"/>
    </location>
</feature>
<evidence type="ECO:0000256" key="10">
    <source>
        <dbReference type="RuleBase" id="RU000594"/>
    </source>
</evidence>
<comment type="subcellular location">
    <subcellularLocation>
        <location evidence="9">Cell membrane</location>
        <topology evidence="9">Multi-pass membrane protein</topology>
    </subcellularLocation>
</comment>
<feature type="active site" evidence="9">
    <location>
        <position position="136"/>
    </location>
</feature>
<accession>A0A971S187</accession>
<keyword evidence="6 9" id="KW-0378">Hydrolase</keyword>
<evidence type="ECO:0000256" key="5">
    <source>
        <dbReference type="ARBA" id="ARBA00022750"/>
    </source>
</evidence>
<evidence type="ECO:0000256" key="1">
    <source>
        <dbReference type="ARBA" id="ARBA00006139"/>
    </source>
</evidence>
<evidence type="ECO:0000256" key="3">
    <source>
        <dbReference type="ARBA" id="ARBA00022670"/>
    </source>
</evidence>
<evidence type="ECO:0000256" key="9">
    <source>
        <dbReference type="HAMAP-Rule" id="MF_00161"/>
    </source>
</evidence>
<evidence type="ECO:0000256" key="6">
    <source>
        <dbReference type="ARBA" id="ARBA00022801"/>
    </source>
</evidence>
<organism evidence="12 13">
    <name type="scientific">Syntrophorhabdus aromaticivorans</name>
    <dbReference type="NCBI Taxonomy" id="328301"/>
    <lineage>
        <taxon>Bacteria</taxon>
        <taxon>Pseudomonadati</taxon>
        <taxon>Thermodesulfobacteriota</taxon>
        <taxon>Syntrophorhabdia</taxon>
        <taxon>Syntrophorhabdales</taxon>
        <taxon>Syntrophorhabdaceae</taxon>
        <taxon>Syntrophorhabdus</taxon>
    </lineage>
</organism>
<dbReference type="GO" id="GO:0006508">
    <property type="term" value="P:proteolysis"/>
    <property type="evidence" value="ECO:0007669"/>
    <property type="project" value="UniProtKB-KW"/>
</dbReference>
<dbReference type="EC" id="3.4.23.36" evidence="9"/>
<feature type="active site" evidence="9">
    <location>
        <position position="118"/>
    </location>
</feature>
<dbReference type="InterPro" id="IPR001872">
    <property type="entry name" value="Peptidase_A8"/>
</dbReference>
<dbReference type="Pfam" id="PF01252">
    <property type="entry name" value="Peptidase_A8"/>
    <property type="match status" value="1"/>
</dbReference>
<dbReference type="GO" id="GO:0005886">
    <property type="term" value="C:plasma membrane"/>
    <property type="evidence" value="ECO:0007669"/>
    <property type="project" value="UniProtKB-SubCell"/>
</dbReference>
<name>A0A971S187_9BACT</name>
<dbReference type="PANTHER" id="PTHR33695:SF1">
    <property type="entry name" value="LIPOPROTEIN SIGNAL PEPTIDASE"/>
    <property type="match status" value="1"/>
</dbReference>
<dbReference type="NCBIfam" id="TIGR00077">
    <property type="entry name" value="lspA"/>
    <property type="match status" value="1"/>
</dbReference>
<protein>
    <recommendedName>
        <fullName evidence="9">Lipoprotein signal peptidase</fullName>
        <ecNumber evidence="9">3.4.23.36</ecNumber>
    </recommendedName>
    <alternativeName>
        <fullName evidence="9">Prolipoprotein signal peptidase</fullName>
    </alternativeName>
    <alternativeName>
        <fullName evidence="9">Signal peptidase II</fullName>
        <shortName evidence="9">SPase II</shortName>
    </alternativeName>
</protein>
<gene>
    <name evidence="9 12" type="primary">lspA</name>
    <name evidence="12" type="ORF">GXY80_10600</name>
</gene>
<evidence type="ECO:0000256" key="7">
    <source>
        <dbReference type="ARBA" id="ARBA00022989"/>
    </source>
</evidence>
<evidence type="ECO:0000256" key="2">
    <source>
        <dbReference type="ARBA" id="ARBA00022475"/>
    </source>
</evidence>